<comment type="similarity">
    <text evidence="1">Belongs to the PPR family. PCMP-H subfamily.</text>
</comment>
<keyword evidence="2" id="KW-0677">Repeat</keyword>
<evidence type="ECO:0000256" key="2">
    <source>
        <dbReference type="ARBA" id="ARBA00022737"/>
    </source>
</evidence>
<dbReference type="GO" id="GO:0009451">
    <property type="term" value="P:RNA modification"/>
    <property type="evidence" value="ECO:0007669"/>
    <property type="project" value="InterPro"/>
</dbReference>
<dbReference type="InterPro" id="IPR011990">
    <property type="entry name" value="TPR-like_helical_dom_sf"/>
</dbReference>
<dbReference type="Pfam" id="PF14432">
    <property type="entry name" value="DYW_deaminase"/>
    <property type="match status" value="1"/>
</dbReference>
<evidence type="ECO:0000313" key="6">
    <source>
        <dbReference type="Proteomes" id="UP001454036"/>
    </source>
</evidence>
<reference evidence="5 6" key="1">
    <citation type="submission" date="2024-01" db="EMBL/GenBank/DDBJ databases">
        <title>The complete chloroplast genome sequence of Lithospermum erythrorhizon: insights into the phylogenetic relationship among Boraginaceae species and the maternal lineages of purple gromwells.</title>
        <authorList>
            <person name="Okada T."/>
            <person name="Watanabe K."/>
        </authorList>
    </citation>
    <scope>NUCLEOTIDE SEQUENCE [LARGE SCALE GENOMIC DNA]</scope>
</reference>
<dbReference type="NCBIfam" id="TIGR00756">
    <property type="entry name" value="PPR"/>
    <property type="match status" value="4"/>
</dbReference>
<feature type="repeat" description="PPR" evidence="3">
    <location>
        <begin position="253"/>
        <end position="287"/>
    </location>
</feature>
<dbReference type="FunFam" id="1.25.40.10:FF:000690">
    <property type="entry name" value="Pentatricopeptide repeat-containing protein"/>
    <property type="match status" value="1"/>
</dbReference>
<evidence type="ECO:0000259" key="4">
    <source>
        <dbReference type="Pfam" id="PF14432"/>
    </source>
</evidence>
<evidence type="ECO:0000313" key="5">
    <source>
        <dbReference type="EMBL" id="GAA0184950.1"/>
    </source>
</evidence>
<feature type="repeat" description="PPR" evidence="3">
    <location>
        <begin position="559"/>
        <end position="593"/>
    </location>
</feature>
<dbReference type="GO" id="GO:0003729">
    <property type="term" value="F:mRNA binding"/>
    <property type="evidence" value="ECO:0007669"/>
    <property type="project" value="UniProtKB-ARBA"/>
</dbReference>
<dbReference type="FunFam" id="1.25.40.10:FF:000361">
    <property type="entry name" value="Pentatricopeptide repeat-containing protein chloroplastic"/>
    <property type="match status" value="1"/>
</dbReference>
<dbReference type="InterPro" id="IPR032867">
    <property type="entry name" value="DYW_dom"/>
</dbReference>
<accession>A0AAV3RWF6</accession>
<evidence type="ECO:0000256" key="3">
    <source>
        <dbReference type="PROSITE-ProRule" id="PRU00708"/>
    </source>
</evidence>
<dbReference type="Gene3D" id="1.25.40.10">
    <property type="entry name" value="Tetratricopeptide repeat domain"/>
    <property type="match status" value="6"/>
</dbReference>
<protein>
    <recommendedName>
        <fullName evidence="4">DYW domain-containing protein</fullName>
    </recommendedName>
</protein>
<feature type="domain" description="DYW" evidence="4">
    <location>
        <begin position="875"/>
        <end position="967"/>
    </location>
</feature>
<dbReference type="Pfam" id="PF13041">
    <property type="entry name" value="PPR_2"/>
    <property type="match status" value="2"/>
</dbReference>
<feature type="repeat" description="PPR" evidence="3">
    <location>
        <begin position="660"/>
        <end position="694"/>
    </location>
</feature>
<evidence type="ECO:0000256" key="1">
    <source>
        <dbReference type="ARBA" id="ARBA00006643"/>
    </source>
</evidence>
<dbReference type="PANTHER" id="PTHR24015">
    <property type="entry name" value="OS07G0578800 PROTEIN-RELATED"/>
    <property type="match status" value="1"/>
</dbReference>
<dbReference type="Pfam" id="PF01535">
    <property type="entry name" value="PPR"/>
    <property type="match status" value="6"/>
</dbReference>
<dbReference type="Proteomes" id="UP001454036">
    <property type="component" value="Unassembled WGS sequence"/>
</dbReference>
<feature type="repeat" description="PPR" evidence="3">
    <location>
        <begin position="356"/>
        <end position="390"/>
    </location>
</feature>
<dbReference type="Pfam" id="PF20431">
    <property type="entry name" value="E_motif"/>
    <property type="match status" value="1"/>
</dbReference>
<gene>
    <name evidence="5" type="ORF">LIER_32238</name>
</gene>
<dbReference type="PANTHER" id="PTHR24015:SF1903">
    <property type="entry name" value="OS05G0305300 PROTEIN"/>
    <property type="match status" value="1"/>
</dbReference>
<proteinExistence type="inferred from homology"/>
<dbReference type="InterPro" id="IPR002885">
    <property type="entry name" value="PPR_rpt"/>
</dbReference>
<feature type="repeat" description="PPR" evidence="3">
    <location>
        <begin position="458"/>
        <end position="492"/>
    </location>
</feature>
<dbReference type="AlphaFoldDB" id="A0AAV3RWF6"/>
<sequence length="967" mass="108023">MAITSTYSPPLLPPHHHHHLLLHCKTTTNLDNHHKSPSTHVSKPVIFHSTSLPCSLSQQINNLCNSRDLPQALTVLQENQNTTILETLSSLLHACAQQNDIFTGRKLHEFVCNSKELANNPIISTRIITMYSLCGYPLESLAVFENLETRNLYQWNAVLSGLVKNEMWVDVIILFSEFITLSSFEPDNFTMPCVIKACGRIMDVRLGKCVHGMVEKYGLSDDVFVGNALISMYGDFAVVEEAVKMFEVMDMKNLVTWNSILNVFAENGGFIECFEFFKEMMEGGEALFLDVATMVTMLPVCAEIEDVDMGRSIHCLAVKFRLIEEVKVQNALLDMYSKCGYLFEARMIFEMNENKNVVSWNSMIGDYAREGDVSGAFDLLRKMCGLNEHEKVNDVTVLSVLPVCSGQSKLFGVKELHGYSIRHYFSDNLVMNAFVAGYAKCGDLTSAGRVFDGIQSRSVSCWNALTNGSVQNGEPGKALDLYLAMMDSGINPDSISIATLLVACDRLQILGYGRQIHSFVLRKGIDKDPYIFTSLLSLYIHCDDPLSAELLFRGRKAKGLIAWNAMISGFSHNRMPYEALSLLQQMVSEEIKPDETTIASALCSCSQLSTLRLGKEIHCFALKGGLMGDNYVSCAIIDMYAKCGVIHLSKRFFDLLKEKDTASWTVLISGYGVHGNGKMSVQLYEDMKRSGSRPDGFTFIGVLTACSHAGLVTEGLRYFNEMQSLHRILPKLEHYACVVDMLGRAGKFSEALKLVAKMPQEFVTGISITLLSSCINHGQLDLGKKLAKKMIELEPARVETYVLLSNILAASGEWDEVRSIRGKMKALDLKKDVGCSWIEVGGKNYTFIVGDKSLAEAELIQDIWKRLEKRIRQIGYVPDTSLVLHELPDDEKLEILRGHSEKLAVSFGLLNSPNNVPIKVCKNLRVCGDCHNAIKLVSKVVQRDIILRDNKRFHHFKNGLCSCGDYW</sequence>
<dbReference type="PROSITE" id="PS51375">
    <property type="entry name" value="PPR"/>
    <property type="match status" value="5"/>
</dbReference>
<keyword evidence="6" id="KW-1185">Reference proteome</keyword>
<dbReference type="EMBL" id="BAABME010012294">
    <property type="protein sequence ID" value="GAA0184950.1"/>
    <property type="molecule type" value="Genomic_DNA"/>
</dbReference>
<comment type="caution">
    <text evidence="5">The sequence shown here is derived from an EMBL/GenBank/DDBJ whole genome shotgun (WGS) entry which is preliminary data.</text>
</comment>
<organism evidence="5 6">
    <name type="scientific">Lithospermum erythrorhizon</name>
    <name type="common">Purple gromwell</name>
    <name type="synonym">Lithospermum officinale var. erythrorhizon</name>
    <dbReference type="NCBI Taxonomy" id="34254"/>
    <lineage>
        <taxon>Eukaryota</taxon>
        <taxon>Viridiplantae</taxon>
        <taxon>Streptophyta</taxon>
        <taxon>Embryophyta</taxon>
        <taxon>Tracheophyta</taxon>
        <taxon>Spermatophyta</taxon>
        <taxon>Magnoliopsida</taxon>
        <taxon>eudicotyledons</taxon>
        <taxon>Gunneridae</taxon>
        <taxon>Pentapetalae</taxon>
        <taxon>asterids</taxon>
        <taxon>lamiids</taxon>
        <taxon>Boraginales</taxon>
        <taxon>Boraginaceae</taxon>
        <taxon>Boraginoideae</taxon>
        <taxon>Lithospermeae</taxon>
        <taxon>Lithospermum</taxon>
    </lineage>
</organism>
<dbReference type="InterPro" id="IPR046960">
    <property type="entry name" value="PPR_At4g14850-like_plant"/>
</dbReference>
<dbReference type="InterPro" id="IPR046848">
    <property type="entry name" value="E_motif"/>
</dbReference>
<dbReference type="GO" id="GO:0008270">
    <property type="term" value="F:zinc ion binding"/>
    <property type="evidence" value="ECO:0007669"/>
    <property type="project" value="InterPro"/>
</dbReference>
<name>A0AAV3RWF6_LITER</name>